<dbReference type="GO" id="GO:0003724">
    <property type="term" value="F:RNA helicase activity"/>
    <property type="evidence" value="ECO:0007669"/>
    <property type="project" value="UniProtKB-EC"/>
</dbReference>
<dbReference type="SUPFAM" id="SSF52540">
    <property type="entry name" value="P-loop containing nucleoside triphosphate hydrolases"/>
    <property type="match status" value="1"/>
</dbReference>
<dbReference type="InterPro" id="IPR001650">
    <property type="entry name" value="Helicase_C-like"/>
</dbReference>
<dbReference type="InterPro" id="IPR014001">
    <property type="entry name" value="Helicase_ATP-bd"/>
</dbReference>
<dbReference type="CDD" id="cd12090">
    <property type="entry name" value="MDA5_ID"/>
    <property type="match status" value="1"/>
</dbReference>
<evidence type="ECO:0000256" key="12">
    <source>
        <dbReference type="ARBA" id="ARBA00022806"/>
    </source>
</evidence>
<evidence type="ECO:0000256" key="2">
    <source>
        <dbReference type="ARBA" id="ARBA00006866"/>
    </source>
</evidence>
<evidence type="ECO:0000256" key="3">
    <source>
        <dbReference type="ARBA" id="ARBA00012552"/>
    </source>
</evidence>
<evidence type="ECO:0000256" key="14">
    <source>
        <dbReference type="ARBA" id="ARBA00022840"/>
    </source>
</evidence>
<dbReference type="RefSeq" id="XP_031414183.1">
    <property type="nucleotide sequence ID" value="XM_031558323.2"/>
</dbReference>
<evidence type="ECO:0000256" key="16">
    <source>
        <dbReference type="ARBA" id="ARBA00022859"/>
    </source>
</evidence>
<feature type="domain" description="Helicase ATP-binding" evidence="21">
    <location>
        <begin position="315"/>
        <end position="508"/>
    </location>
</feature>
<dbReference type="PANTHER" id="PTHR14074">
    <property type="entry name" value="HELICASE WITH DEATH DOMAIN-RELATED"/>
    <property type="match status" value="1"/>
</dbReference>
<evidence type="ECO:0000259" key="23">
    <source>
        <dbReference type="PROSITE" id="PS51789"/>
    </source>
</evidence>
<dbReference type="AlphaFoldDB" id="A0A6P8EE13"/>
<comment type="subcellular location">
    <subcellularLocation>
        <location evidence="1">Cytoplasm</location>
    </subcellularLocation>
</comment>
<keyword evidence="15" id="KW-0832">Ubl conjugation</keyword>
<evidence type="ECO:0000256" key="19">
    <source>
        <dbReference type="ARBA" id="ARBA00049390"/>
    </source>
</evidence>
<name>A0A6P8EE13_CLUHA</name>
<dbReference type="GO" id="GO:0003727">
    <property type="term" value="F:single-stranded RNA binding"/>
    <property type="evidence" value="ECO:0007669"/>
    <property type="project" value="TreeGrafter"/>
</dbReference>
<evidence type="ECO:0000256" key="7">
    <source>
        <dbReference type="ARBA" id="ARBA00022588"/>
    </source>
</evidence>
<keyword evidence="12 25" id="KW-0347">Helicase</keyword>
<dbReference type="Pfam" id="PF11648">
    <property type="entry name" value="RIG-I_C-RD"/>
    <property type="match status" value="1"/>
</dbReference>
<dbReference type="PROSITE" id="PS51194">
    <property type="entry name" value="HELICASE_CTER"/>
    <property type="match status" value="1"/>
</dbReference>
<dbReference type="Pfam" id="PF00270">
    <property type="entry name" value="DEAD"/>
    <property type="match status" value="1"/>
</dbReference>
<dbReference type="EC" id="3.6.4.13" evidence="3"/>
<dbReference type="PROSITE" id="PS51192">
    <property type="entry name" value="HELICASE_ATP_BIND_1"/>
    <property type="match status" value="1"/>
</dbReference>
<evidence type="ECO:0000256" key="9">
    <source>
        <dbReference type="ARBA" id="ARBA00022737"/>
    </source>
</evidence>
<dbReference type="Gene3D" id="3.40.50.300">
    <property type="entry name" value="P-loop containing nucleotide triphosphate hydrolases"/>
    <property type="match status" value="2"/>
</dbReference>
<comment type="catalytic activity">
    <reaction evidence="19">
        <text>ATP + H2O = ADP + phosphate + H(+)</text>
        <dbReference type="Rhea" id="RHEA:13065"/>
        <dbReference type="ChEBI" id="CHEBI:15377"/>
        <dbReference type="ChEBI" id="CHEBI:15378"/>
        <dbReference type="ChEBI" id="CHEBI:30616"/>
        <dbReference type="ChEBI" id="CHEBI:43474"/>
        <dbReference type="ChEBI" id="CHEBI:456216"/>
        <dbReference type="EC" id="3.6.4.13"/>
    </reaction>
    <physiologicalReaction direction="left-to-right" evidence="19">
        <dbReference type="Rhea" id="RHEA:13066"/>
    </physiologicalReaction>
</comment>
<evidence type="ECO:0000256" key="1">
    <source>
        <dbReference type="ARBA" id="ARBA00004496"/>
    </source>
</evidence>
<protein>
    <recommendedName>
        <fullName evidence="3">RNA helicase</fullName>
        <ecNumber evidence="3">3.6.4.13</ecNumber>
    </recommendedName>
</protein>
<dbReference type="InterPro" id="IPR051363">
    <property type="entry name" value="RLR_Helicase"/>
</dbReference>
<keyword evidence="11" id="KW-0378">Hydrolase</keyword>
<evidence type="ECO:0000256" key="18">
    <source>
        <dbReference type="ARBA" id="ARBA00023118"/>
    </source>
</evidence>
<dbReference type="OrthoDB" id="416741at2759"/>
<evidence type="ECO:0000256" key="15">
    <source>
        <dbReference type="ARBA" id="ARBA00022843"/>
    </source>
</evidence>
<dbReference type="GO" id="GO:0003725">
    <property type="term" value="F:double-stranded RNA binding"/>
    <property type="evidence" value="ECO:0007669"/>
    <property type="project" value="TreeGrafter"/>
</dbReference>
<evidence type="ECO:0000256" key="11">
    <source>
        <dbReference type="ARBA" id="ARBA00022801"/>
    </source>
</evidence>
<keyword evidence="5" id="KW-1017">Isopeptide bond</keyword>
<dbReference type="Gene3D" id="1.20.1320.30">
    <property type="match status" value="1"/>
</dbReference>
<gene>
    <name evidence="25" type="primary">ifih1</name>
</gene>
<dbReference type="InterPro" id="IPR038557">
    <property type="entry name" value="RLR_C_sf"/>
</dbReference>
<sequence>MSCDKENIGLIECFRNRLRRLILVEPLLDRLHFIEDCDKESIRAKLNNQGNLHAADQLLNTILKGPQTEGWFRQLLDGLETVGCKHAANYINNNPPTPSMEVENDNCIRMIQLLQPTLEIMKTRDVCMSCHSKDILTDEDRDNILAETDNLGSIGGARLLLRRVVRNEAGWFSTFLKALTDTEHFPLVEELQGKDLVDEEGERDTPHALKDDKELAKEHLKTNLAVPAQVKAPASLLDSSCDSISGILSSESLDGTFDSTVDLYTDDFSQNESSHASESMDGSTSGSGDGGAEAAAAGGPEEGGIVLRDYQMDVAGPALEGKNIIICLPTGSGKTRVAVYITKEHLDSRKRGNQPGKVVVLVNKIPLVEQHYSTEFGRFLRHQFKVERVSGDSQMKISFPEIFRKNDIIICTAQILENSLANAKKVDEDGISLSEITLMVIDECHHTQKGGVYNHIMIRYLRQKHRNDLLRKEQKDPLAIPQVLGLTASPGVGGAKTQQKAEEHILRICANLDAVTIKTKNLEEESTSPFKRIASADKRKEDPFGDVIKGIMEQIQTHAGLNPLCDFGTQNYEQWVVLTEQNAAKEENTKVRVCAEHLRQYNEALHQSNTIRMSDAYRFLDKYYSEEGKKKYDPDEEETIAITDTERFLFTLFKDKRENLQDLAKQPKYENNSLSKLRENILKEFTTRAEARGIIFTKTRLSAIALSQWIQENPKFEECGVRASHLIGGGDQSLVKPMTSAEQKDVLKKFRQGEINLLIATTVAEEGLDIKECNIVIRYCLVTNEIAMIQARGRGRAEDSSYTLVEVEGSGVAERESVNEYREKMMEKAIIKVGGLPRAEYNKKIKVFQLQAIVEENVRTKKKKQKGMQKEDPSKVSFSCRSCNRPVCSGEHIKVIEDMHHVVVTPGFRDLFIVRENTSLQERLLDYEANGVIACKECGNKWGSLMLYKGIECPCLNIKNAVVTHNSKNRVFNKWSELAIRFPAFDYAEHAMDFAKHAMAENSEDEEDETM</sequence>
<keyword evidence="14" id="KW-0067">ATP-binding</keyword>
<feature type="domain" description="Helicase C-terminal" evidence="22">
    <location>
        <begin position="673"/>
        <end position="844"/>
    </location>
</feature>
<keyword evidence="13" id="KW-0862">Zinc</keyword>
<dbReference type="Proteomes" id="UP000515152">
    <property type="component" value="Chromosome 2"/>
</dbReference>
<dbReference type="GO" id="GO:0039530">
    <property type="term" value="P:MDA-5 signaling pathway"/>
    <property type="evidence" value="ECO:0007669"/>
    <property type="project" value="TreeGrafter"/>
</dbReference>
<feature type="region of interest" description="Disordered" evidence="20">
    <location>
        <begin position="269"/>
        <end position="299"/>
    </location>
</feature>
<evidence type="ECO:0000256" key="17">
    <source>
        <dbReference type="ARBA" id="ARBA00022884"/>
    </source>
</evidence>
<accession>A0A6P8EE13</accession>
<dbReference type="Pfam" id="PF00271">
    <property type="entry name" value="Helicase_C"/>
    <property type="match status" value="1"/>
</dbReference>
<dbReference type="InterPro" id="IPR041204">
    <property type="entry name" value="RIG-I-like_C"/>
</dbReference>
<proteinExistence type="inferred from homology"/>
<dbReference type="PANTHER" id="PTHR14074:SF14">
    <property type="entry name" value="INTERFERON-INDUCED HELICASE C DOMAIN-CONTAINING PROTEIN 1"/>
    <property type="match status" value="1"/>
</dbReference>
<evidence type="ECO:0000256" key="6">
    <source>
        <dbReference type="ARBA" id="ARBA00022553"/>
    </source>
</evidence>
<dbReference type="InterPro" id="IPR011029">
    <property type="entry name" value="DEATH-like_dom_sf"/>
</dbReference>
<keyword evidence="16" id="KW-0391">Immunity</keyword>
<dbReference type="GeneID" id="105907943"/>
<keyword evidence="4" id="KW-0963">Cytoplasm</keyword>
<evidence type="ECO:0000259" key="22">
    <source>
        <dbReference type="PROSITE" id="PS51194"/>
    </source>
</evidence>
<dbReference type="PROSITE" id="PS51789">
    <property type="entry name" value="RLR_CTR"/>
    <property type="match status" value="1"/>
</dbReference>
<keyword evidence="10" id="KW-0547">Nucleotide-binding</keyword>
<dbReference type="GO" id="GO:0008270">
    <property type="term" value="F:zinc ion binding"/>
    <property type="evidence" value="ECO:0007669"/>
    <property type="project" value="TreeGrafter"/>
</dbReference>
<dbReference type="InterPro" id="IPR011545">
    <property type="entry name" value="DEAD/DEAH_box_helicase_dom"/>
</dbReference>
<dbReference type="InterPro" id="IPR021673">
    <property type="entry name" value="RLR_CTR"/>
</dbReference>
<dbReference type="SMART" id="SM00487">
    <property type="entry name" value="DEXDc"/>
    <property type="match status" value="1"/>
</dbReference>
<evidence type="ECO:0000256" key="20">
    <source>
        <dbReference type="SAM" id="MobiDB-lite"/>
    </source>
</evidence>
<evidence type="ECO:0000313" key="25">
    <source>
        <dbReference type="RefSeq" id="XP_031414183.1"/>
    </source>
</evidence>
<dbReference type="GO" id="GO:0016787">
    <property type="term" value="F:hydrolase activity"/>
    <property type="evidence" value="ECO:0007669"/>
    <property type="project" value="UniProtKB-KW"/>
</dbReference>
<dbReference type="Gene3D" id="2.170.150.30">
    <property type="entry name" value="RIG-I-like receptor, C-terminal regulatory domain"/>
    <property type="match status" value="1"/>
</dbReference>
<keyword evidence="6" id="KW-0597">Phosphoprotein</keyword>
<dbReference type="Pfam" id="PF18119">
    <property type="entry name" value="RIG-I_C"/>
    <property type="match status" value="1"/>
</dbReference>
<evidence type="ECO:0000256" key="10">
    <source>
        <dbReference type="ARBA" id="ARBA00022741"/>
    </source>
</evidence>
<dbReference type="GO" id="GO:0005524">
    <property type="term" value="F:ATP binding"/>
    <property type="evidence" value="ECO:0007669"/>
    <property type="project" value="UniProtKB-KW"/>
</dbReference>
<keyword evidence="18" id="KW-0051">Antiviral defense</keyword>
<keyword evidence="9" id="KW-0677">Repeat</keyword>
<keyword evidence="7" id="KW-0399">Innate immunity</keyword>
<dbReference type="CTD" id="64135"/>
<dbReference type="InterPro" id="IPR027417">
    <property type="entry name" value="P-loop_NTPase"/>
</dbReference>
<dbReference type="InterPro" id="IPR031964">
    <property type="entry name" value="CARD_dom"/>
</dbReference>
<dbReference type="SMART" id="SM00490">
    <property type="entry name" value="HELICc"/>
    <property type="match status" value="1"/>
</dbReference>
<feature type="domain" description="RLR CTR" evidence="23">
    <location>
        <begin position="866"/>
        <end position="992"/>
    </location>
</feature>
<evidence type="ECO:0000256" key="13">
    <source>
        <dbReference type="ARBA" id="ARBA00022833"/>
    </source>
</evidence>
<organism evidence="24 25">
    <name type="scientific">Clupea harengus</name>
    <name type="common">Atlantic herring</name>
    <dbReference type="NCBI Taxonomy" id="7950"/>
    <lineage>
        <taxon>Eukaryota</taxon>
        <taxon>Metazoa</taxon>
        <taxon>Chordata</taxon>
        <taxon>Craniata</taxon>
        <taxon>Vertebrata</taxon>
        <taxon>Euteleostomi</taxon>
        <taxon>Actinopterygii</taxon>
        <taxon>Neopterygii</taxon>
        <taxon>Teleostei</taxon>
        <taxon>Clupei</taxon>
        <taxon>Clupeiformes</taxon>
        <taxon>Clupeoidei</taxon>
        <taxon>Clupeidae</taxon>
        <taxon>Clupea</taxon>
    </lineage>
</organism>
<dbReference type="GO" id="GO:0140374">
    <property type="term" value="P:antiviral innate immune response"/>
    <property type="evidence" value="ECO:0007669"/>
    <property type="project" value="TreeGrafter"/>
</dbReference>
<evidence type="ECO:0000256" key="5">
    <source>
        <dbReference type="ARBA" id="ARBA00022499"/>
    </source>
</evidence>
<keyword evidence="24" id="KW-1185">Reference proteome</keyword>
<evidence type="ECO:0000259" key="21">
    <source>
        <dbReference type="PROSITE" id="PS51192"/>
    </source>
</evidence>
<comment type="similarity">
    <text evidence="2">Belongs to the helicase family. RLR subfamily.</text>
</comment>
<evidence type="ECO:0000313" key="24">
    <source>
        <dbReference type="Proteomes" id="UP000515152"/>
    </source>
</evidence>
<evidence type="ECO:0000256" key="8">
    <source>
        <dbReference type="ARBA" id="ARBA00022723"/>
    </source>
</evidence>
<evidence type="ECO:0000256" key="4">
    <source>
        <dbReference type="ARBA" id="ARBA00022490"/>
    </source>
</evidence>
<reference evidence="25" key="1">
    <citation type="submission" date="2025-08" db="UniProtKB">
        <authorList>
            <consortium name="RefSeq"/>
        </authorList>
    </citation>
    <scope>IDENTIFICATION</scope>
</reference>
<keyword evidence="17" id="KW-0694">RNA-binding</keyword>
<dbReference type="GO" id="GO:0005737">
    <property type="term" value="C:cytoplasm"/>
    <property type="evidence" value="ECO:0007669"/>
    <property type="project" value="UniProtKB-SubCell"/>
</dbReference>
<dbReference type="Pfam" id="PF16739">
    <property type="entry name" value="CARD_2"/>
    <property type="match status" value="2"/>
</dbReference>
<keyword evidence="8" id="KW-0479">Metal-binding</keyword>
<dbReference type="KEGG" id="char:105907943"/>
<dbReference type="Gene3D" id="1.10.533.10">
    <property type="entry name" value="Death Domain, Fas"/>
    <property type="match status" value="2"/>
</dbReference>